<proteinExistence type="predicted"/>
<keyword evidence="1" id="KW-0812">Transmembrane</keyword>
<feature type="transmembrane region" description="Helical" evidence="1">
    <location>
        <begin position="232"/>
        <end position="253"/>
    </location>
</feature>
<name>A0AAN8YXG1_9MAGN</name>
<protein>
    <recommendedName>
        <fullName evidence="4">Transmembrane protein</fullName>
    </recommendedName>
</protein>
<dbReference type="AlphaFoldDB" id="A0AAN8YXG1"/>
<reference evidence="2 3" key="1">
    <citation type="submission" date="2023-12" db="EMBL/GenBank/DDBJ databases">
        <title>A high-quality genome assembly for Dillenia turbinata (Dilleniales).</title>
        <authorList>
            <person name="Chanderbali A."/>
        </authorList>
    </citation>
    <scope>NUCLEOTIDE SEQUENCE [LARGE SCALE GENOMIC DNA]</scope>
    <source>
        <strain evidence="2">LSX21</strain>
        <tissue evidence="2">Leaf</tissue>
    </source>
</reference>
<accession>A0AAN8YXG1</accession>
<organism evidence="2 3">
    <name type="scientific">Dillenia turbinata</name>
    <dbReference type="NCBI Taxonomy" id="194707"/>
    <lineage>
        <taxon>Eukaryota</taxon>
        <taxon>Viridiplantae</taxon>
        <taxon>Streptophyta</taxon>
        <taxon>Embryophyta</taxon>
        <taxon>Tracheophyta</taxon>
        <taxon>Spermatophyta</taxon>
        <taxon>Magnoliopsida</taxon>
        <taxon>eudicotyledons</taxon>
        <taxon>Gunneridae</taxon>
        <taxon>Pentapetalae</taxon>
        <taxon>Dilleniales</taxon>
        <taxon>Dilleniaceae</taxon>
        <taxon>Dillenia</taxon>
    </lineage>
</organism>
<dbReference type="Proteomes" id="UP001370490">
    <property type="component" value="Unassembled WGS sequence"/>
</dbReference>
<comment type="caution">
    <text evidence="2">The sequence shown here is derived from an EMBL/GenBank/DDBJ whole genome shotgun (WGS) entry which is preliminary data.</text>
</comment>
<gene>
    <name evidence="2" type="ORF">RJ641_022729</name>
</gene>
<keyword evidence="3" id="KW-1185">Reference proteome</keyword>
<dbReference type="PANTHER" id="PTHR36714">
    <property type="entry name" value="T23E23.1"/>
    <property type="match status" value="1"/>
</dbReference>
<evidence type="ECO:0000313" key="3">
    <source>
        <dbReference type="Proteomes" id="UP001370490"/>
    </source>
</evidence>
<dbReference type="EMBL" id="JBAMMX010000027">
    <property type="protein sequence ID" value="KAK6913128.1"/>
    <property type="molecule type" value="Genomic_DNA"/>
</dbReference>
<sequence>MESNKILMKEKLEFSGIIKEAFAIPYKNLNFIIFALLSALPLFLSMLVHEIYFLKTLTLSAKLSYNQFSSCHRFYCILHPFITFLRSTKIGYHDLVFLGLFYLSILYIIDLLNTIMIVNASSLLYAGARVSTLKDMLSRPINMSTLKGPLITSFYALALALLSSLGLVSLATQFYVFPPAVLLFFALFVKYMEWSAVWNMGIVISILEENKIGDIAIGVSAYVSKGRRRLGFLLNLVFFLWRYGLRFLCLYFWWVGNHIAIRVTIWCVGLACLGTSMKWVLFMVYFYDCKIRSLEKKVDIEEARVAELLKKYAT</sequence>
<keyword evidence="1" id="KW-0472">Membrane</keyword>
<dbReference type="PANTHER" id="PTHR36714:SF2">
    <property type="entry name" value="TRANSMEMBRANE PROTEIN"/>
    <property type="match status" value="1"/>
</dbReference>
<evidence type="ECO:0000313" key="2">
    <source>
        <dbReference type="EMBL" id="KAK6913128.1"/>
    </source>
</evidence>
<feature type="transmembrane region" description="Helical" evidence="1">
    <location>
        <begin position="174"/>
        <end position="192"/>
    </location>
</feature>
<feature type="transmembrane region" description="Helical" evidence="1">
    <location>
        <begin position="259"/>
        <end position="287"/>
    </location>
</feature>
<evidence type="ECO:0000256" key="1">
    <source>
        <dbReference type="SAM" id="Phobius"/>
    </source>
</evidence>
<feature type="transmembrane region" description="Helical" evidence="1">
    <location>
        <begin position="29"/>
        <end position="54"/>
    </location>
</feature>
<keyword evidence="1" id="KW-1133">Transmembrane helix</keyword>
<feature type="transmembrane region" description="Helical" evidence="1">
    <location>
        <begin position="95"/>
        <end position="128"/>
    </location>
</feature>
<feature type="transmembrane region" description="Helical" evidence="1">
    <location>
        <begin position="149"/>
        <end position="168"/>
    </location>
</feature>
<evidence type="ECO:0008006" key="4">
    <source>
        <dbReference type="Google" id="ProtNLM"/>
    </source>
</evidence>